<dbReference type="InterPro" id="IPR025857">
    <property type="entry name" value="MacB_PCD"/>
</dbReference>
<dbReference type="PANTHER" id="PTHR30572:SF4">
    <property type="entry name" value="ABC TRANSPORTER PERMEASE YTRF"/>
    <property type="match status" value="1"/>
</dbReference>
<dbReference type="Pfam" id="PF02687">
    <property type="entry name" value="FtsX"/>
    <property type="match status" value="2"/>
</dbReference>
<reference evidence="11" key="1">
    <citation type="submission" date="2018-02" db="EMBL/GenBank/DDBJ databases">
        <authorList>
            <person name="Hausmann B."/>
        </authorList>
    </citation>
    <scope>NUCLEOTIDE SEQUENCE [LARGE SCALE GENOMIC DNA]</scope>
    <source>
        <strain evidence="11">Peat soil MAG SbA1</strain>
    </source>
</reference>
<dbReference type="Proteomes" id="UP000238701">
    <property type="component" value="Unassembled WGS sequence"/>
</dbReference>
<evidence type="ECO:0000256" key="4">
    <source>
        <dbReference type="ARBA" id="ARBA00022989"/>
    </source>
</evidence>
<evidence type="ECO:0000313" key="10">
    <source>
        <dbReference type="EMBL" id="SPF41751.1"/>
    </source>
</evidence>
<dbReference type="PANTHER" id="PTHR30572">
    <property type="entry name" value="MEMBRANE COMPONENT OF TRANSPORTER-RELATED"/>
    <property type="match status" value="1"/>
</dbReference>
<evidence type="ECO:0000259" key="9">
    <source>
        <dbReference type="Pfam" id="PF12704"/>
    </source>
</evidence>
<evidence type="ECO:0000256" key="3">
    <source>
        <dbReference type="ARBA" id="ARBA00022692"/>
    </source>
</evidence>
<feature type="transmembrane region" description="Helical" evidence="7">
    <location>
        <begin position="688"/>
        <end position="716"/>
    </location>
</feature>
<gene>
    <name evidence="10" type="ORF">SBA1_380005</name>
</gene>
<feature type="transmembrane region" description="Helical" evidence="7">
    <location>
        <begin position="749"/>
        <end position="770"/>
    </location>
</feature>
<keyword evidence="4 7" id="KW-1133">Transmembrane helix</keyword>
<dbReference type="AlphaFoldDB" id="A0A2U3KPY6"/>
<feature type="transmembrane region" description="Helical" evidence="7">
    <location>
        <begin position="344"/>
        <end position="366"/>
    </location>
</feature>
<organism evidence="10 11">
    <name type="scientific">Candidatus Sulfotelmatobacter kueseliae</name>
    <dbReference type="NCBI Taxonomy" id="2042962"/>
    <lineage>
        <taxon>Bacteria</taxon>
        <taxon>Pseudomonadati</taxon>
        <taxon>Acidobacteriota</taxon>
        <taxon>Terriglobia</taxon>
        <taxon>Terriglobales</taxon>
        <taxon>Candidatus Korobacteraceae</taxon>
        <taxon>Candidatus Sulfotelmatobacter</taxon>
    </lineage>
</organism>
<keyword evidence="3 7" id="KW-0812">Transmembrane</keyword>
<dbReference type="InterPro" id="IPR003838">
    <property type="entry name" value="ABC3_permease_C"/>
</dbReference>
<evidence type="ECO:0000313" key="11">
    <source>
        <dbReference type="Proteomes" id="UP000238701"/>
    </source>
</evidence>
<dbReference type="InterPro" id="IPR050250">
    <property type="entry name" value="Macrolide_Exporter_MacB"/>
</dbReference>
<dbReference type="EMBL" id="OMOD01000131">
    <property type="protein sequence ID" value="SPF41751.1"/>
    <property type="molecule type" value="Genomic_DNA"/>
</dbReference>
<protein>
    <recommendedName>
        <fullName evidence="12">Permease</fullName>
    </recommendedName>
</protein>
<feature type="transmembrane region" description="Helical" evidence="7">
    <location>
        <begin position="432"/>
        <end position="455"/>
    </location>
</feature>
<evidence type="ECO:0000256" key="7">
    <source>
        <dbReference type="SAM" id="Phobius"/>
    </source>
</evidence>
<comment type="similarity">
    <text evidence="6">Belongs to the ABC-4 integral membrane protein family.</text>
</comment>
<keyword evidence="2" id="KW-1003">Cell membrane</keyword>
<feature type="transmembrane region" description="Helical" evidence="7">
    <location>
        <begin position="287"/>
        <end position="312"/>
    </location>
</feature>
<evidence type="ECO:0000256" key="6">
    <source>
        <dbReference type="ARBA" id="ARBA00038076"/>
    </source>
</evidence>
<dbReference type="OrthoDB" id="127126at2"/>
<evidence type="ECO:0000256" key="5">
    <source>
        <dbReference type="ARBA" id="ARBA00023136"/>
    </source>
</evidence>
<dbReference type="Pfam" id="PF12704">
    <property type="entry name" value="MacB_PCD"/>
    <property type="match status" value="2"/>
</dbReference>
<name>A0A2U3KPY6_9BACT</name>
<feature type="domain" description="ABC3 transporter permease C-terminal" evidence="8">
    <location>
        <begin position="295"/>
        <end position="412"/>
    </location>
</feature>
<dbReference type="InterPro" id="IPR017800">
    <property type="entry name" value="ADOP"/>
</dbReference>
<evidence type="ECO:0000256" key="1">
    <source>
        <dbReference type="ARBA" id="ARBA00004651"/>
    </source>
</evidence>
<feature type="transmembrane region" description="Helical" evidence="7">
    <location>
        <begin position="386"/>
        <end position="411"/>
    </location>
</feature>
<sequence>MNGLLQDVRYALRQLRKSPGFAAAIVLTLALGIGANTAIFTIVNFILLRPLPIREPQRVVNLAYQEKRMGDGASNGFSVPDFEDIRPQTTSVFSGITAVGAFQMEGLTLNGENLNIWPAYVTDNFFDVMGVQPMLGRFFKTVQGNSSDTDPVLVLSYSFWKRHFGGDRNVIGTTVSVSGRPVTIIGVAPEGFHGFSSILDTQGYLPLRLYTFNGRKDAWTSRDATELLLLARMKDGISIAQAQPVMDVIAARLAREYPQYHEGMALHAYRLQSTGPDSSPPDRTLPLMAGVFLALAASVLFLACLNVANLLLVRATVRQREIAVRAALGAGRGRIVQQILIESGLLTLLGCIFGIGVGMIAARLMGSIRTGSDLPIVLDFHFDWRVFTYGFGLAAIGALVVGAVPALRVSGTKLGDLVHDSRRSVAAGRQRFRSALVVAQVAGSLMLLIVAGLFVRSLLNVQSTDLGFDPRHVMNFSMDPHEAGYSDDVGKAFYQNLLERARALPGIRSASLAATVPMGYYSFGYQVKIPGRDAASIEWVSSNTVSPGYFETMQIPLLRGRDFDRGDGPNSQGVTIVNQAMVEKFSPHEDPLGKQFTAVIDGKDRSLEIVGVVKSSHTTSPSEPAGSYLFTTLDQNYLSTETLQVRTAGTPESSAHDVLALVRDLAPSLPVFDVQPMSQALKTINGLLLFQIGAVLAASMGTMGLMLAVVGIYGVLSYATALRTHEIGIRVALGAQTGEVIRMILRQGVVIVAVGLAIGILAAVGMGRLVESLLVGVRGTDPLTYAVVSLSLACVALVASYIPARRAAKVDPMVALRYE</sequence>
<accession>A0A2U3KPY6</accession>
<keyword evidence="5 7" id="KW-0472">Membrane</keyword>
<dbReference type="GO" id="GO:0022857">
    <property type="term" value="F:transmembrane transporter activity"/>
    <property type="evidence" value="ECO:0007669"/>
    <property type="project" value="TreeGrafter"/>
</dbReference>
<evidence type="ECO:0000256" key="2">
    <source>
        <dbReference type="ARBA" id="ARBA00022475"/>
    </source>
</evidence>
<evidence type="ECO:0008006" key="12">
    <source>
        <dbReference type="Google" id="ProtNLM"/>
    </source>
</evidence>
<proteinExistence type="inferred from homology"/>
<comment type="subcellular location">
    <subcellularLocation>
        <location evidence="1">Cell membrane</location>
        <topology evidence="1">Multi-pass membrane protein</topology>
    </subcellularLocation>
</comment>
<feature type="transmembrane region" description="Helical" evidence="7">
    <location>
        <begin position="782"/>
        <end position="804"/>
    </location>
</feature>
<evidence type="ECO:0000259" key="8">
    <source>
        <dbReference type="Pfam" id="PF02687"/>
    </source>
</evidence>
<dbReference type="NCBIfam" id="TIGR03434">
    <property type="entry name" value="ADOP"/>
    <property type="match status" value="1"/>
</dbReference>
<feature type="transmembrane region" description="Helical" evidence="7">
    <location>
        <begin position="21"/>
        <end position="48"/>
    </location>
</feature>
<feature type="domain" description="MacB-like periplasmic core" evidence="9">
    <location>
        <begin position="438"/>
        <end position="647"/>
    </location>
</feature>
<feature type="domain" description="MacB-like periplasmic core" evidence="9">
    <location>
        <begin position="24"/>
        <end position="243"/>
    </location>
</feature>
<dbReference type="GO" id="GO:0005886">
    <property type="term" value="C:plasma membrane"/>
    <property type="evidence" value="ECO:0007669"/>
    <property type="project" value="UniProtKB-SubCell"/>
</dbReference>
<feature type="domain" description="ABC3 transporter permease C-terminal" evidence="8">
    <location>
        <begin position="700"/>
        <end position="812"/>
    </location>
</feature>